<keyword evidence="2" id="KW-0732">Signal</keyword>
<proteinExistence type="predicted"/>
<gene>
    <name evidence="3" type="ORF">GSY69_04565</name>
</gene>
<keyword evidence="4" id="KW-1185">Reference proteome</keyword>
<evidence type="ECO:0000313" key="4">
    <source>
        <dbReference type="Proteomes" id="UP000469215"/>
    </source>
</evidence>
<evidence type="ECO:0000256" key="2">
    <source>
        <dbReference type="SAM" id="SignalP"/>
    </source>
</evidence>
<accession>A0A6N9H5X6</accession>
<dbReference type="Proteomes" id="UP000469215">
    <property type="component" value="Unassembled WGS sequence"/>
</dbReference>
<feature type="compositionally biased region" description="Low complexity" evidence="1">
    <location>
        <begin position="38"/>
        <end position="50"/>
    </location>
</feature>
<organism evidence="3 4">
    <name type="scientific">Brevibacterium rongguiense</name>
    <dbReference type="NCBI Taxonomy" id="2695267"/>
    <lineage>
        <taxon>Bacteria</taxon>
        <taxon>Bacillati</taxon>
        <taxon>Actinomycetota</taxon>
        <taxon>Actinomycetes</taxon>
        <taxon>Micrococcales</taxon>
        <taxon>Brevibacteriaceae</taxon>
        <taxon>Brevibacterium</taxon>
    </lineage>
</organism>
<feature type="chain" id="PRO_5026664332" evidence="2">
    <location>
        <begin position="30"/>
        <end position="184"/>
    </location>
</feature>
<evidence type="ECO:0000256" key="1">
    <source>
        <dbReference type="SAM" id="MobiDB-lite"/>
    </source>
</evidence>
<dbReference type="RefSeq" id="WP_160952697.1">
    <property type="nucleotide sequence ID" value="NZ_WWEQ01000013.1"/>
</dbReference>
<evidence type="ECO:0000313" key="3">
    <source>
        <dbReference type="EMBL" id="MYM19261.1"/>
    </source>
</evidence>
<dbReference type="EMBL" id="WWEQ01000013">
    <property type="protein sequence ID" value="MYM19261.1"/>
    <property type="molecule type" value="Genomic_DNA"/>
</dbReference>
<comment type="caution">
    <text evidence="3">The sequence shown here is derived from an EMBL/GenBank/DDBJ whole genome shotgun (WGS) entry which is preliminary data.</text>
</comment>
<reference evidence="3 4" key="1">
    <citation type="submission" date="2020-01" db="EMBL/GenBank/DDBJ databases">
        <authorList>
            <person name="Deng T."/>
        </authorList>
    </citation>
    <scope>NUCLEOTIDE SEQUENCE [LARGE SCALE GENOMIC DNA]</scope>
    <source>
        <strain evidence="3 4">5221</strain>
    </source>
</reference>
<feature type="signal peptide" evidence="2">
    <location>
        <begin position="1"/>
        <end position="29"/>
    </location>
</feature>
<feature type="region of interest" description="Disordered" evidence="1">
    <location>
        <begin position="28"/>
        <end position="52"/>
    </location>
</feature>
<protein>
    <submittedName>
        <fullName evidence="3">Peptidoglycan-binding protein</fullName>
    </submittedName>
</protein>
<sequence>MKFSRIAMTTALSAGILTAGVFGSMPAQATEGSQPVEAHAQAHPQASAQSVSDLSAEQVANVKTIIKVGKDNKIPKQGVKIALMTAQQESTLRNLDYGDRDSLGLFQQRPSTGWGTPQQIQDPVYASESFYGVNKDGSNPGLLQVKGWESMDPAAAAQAVQKSAYPSAYAQWEGLADELLTQYY</sequence>
<dbReference type="AlphaFoldDB" id="A0A6N9H5X6"/>
<name>A0A6N9H5X6_9MICO</name>